<feature type="transmembrane region" description="Helical" evidence="6">
    <location>
        <begin position="358"/>
        <end position="375"/>
    </location>
</feature>
<dbReference type="PROSITE" id="PS00216">
    <property type="entry name" value="SUGAR_TRANSPORT_1"/>
    <property type="match status" value="1"/>
</dbReference>
<dbReference type="AlphaFoldDB" id="A0A8J5D4F8"/>
<feature type="transmembrane region" description="Helical" evidence="6">
    <location>
        <begin position="203"/>
        <end position="226"/>
    </location>
</feature>
<dbReference type="Pfam" id="PF07690">
    <property type="entry name" value="MFS_1"/>
    <property type="match status" value="1"/>
</dbReference>
<evidence type="ECO:0000313" key="8">
    <source>
        <dbReference type="EMBL" id="KAG0729092.1"/>
    </source>
</evidence>
<dbReference type="GO" id="GO:0016020">
    <property type="term" value="C:membrane"/>
    <property type="evidence" value="ECO:0007669"/>
    <property type="project" value="UniProtKB-SubCell"/>
</dbReference>
<accession>A0A8J5D4F8</accession>
<dbReference type="GO" id="GO:0022857">
    <property type="term" value="F:transmembrane transporter activity"/>
    <property type="evidence" value="ECO:0007669"/>
    <property type="project" value="InterPro"/>
</dbReference>
<feature type="domain" description="Major facilitator superfamily (MFS) profile" evidence="7">
    <location>
        <begin position="1"/>
        <end position="379"/>
    </location>
</feature>
<evidence type="ECO:0000256" key="2">
    <source>
        <dbReference type="ARBA" id="ARBA00022448"/>
    </source>
</evidence>
<evidence type="ECO:0000256" key="3">
    <source>
        <dbReference type="ARBA" id="ARBA00022692"/>
    </source>
</evidence>
<feature type="transmembrane region" description="Helical" evidence="6">
    <location>
        <begin position="79"/>
        <end position="97"/>
    </location>
</feature>
<dbReference type="OrthoDB" id="419616at2759"/>
<reference evidence="8" key="1">
    <citation type="submission" date="2020-07" db="EMBL/GenBank/DDBJ databases">
        <title>The High-quality genome of the commercially important snow crab, Chionoecetes opilio.</title>
        <authorList>
            <person name="Jeong J.-H."/>
            <person name="Ryu S."/>
        </authorList>
    </citation>
    <scope>NUCLEOTIDE SEQUENCE</scope>
    <source>
        <strain evidence="8">MADBK_172401_WGS</strain>
        <tissue evidence="8">Digestive gland</tissue>
    </source>
</reference>
<comment type="subcellular location">
    <subcellularLocation>
        <location evidence="1">Membrane</location>
        <topology evidence="1">Multi-pass membrane protein</topology>
    </subcellularLocation>
</comment>
<comment type="caution">
    <text evidence="8">The sequence shown here is derived from an EMBL/GenBank/DDBJ whole genome shotgun (WGS) entry which is preliminary data.</text>
</comment>
<gene>
    <name evidence="8" type="primary">Mfsd14a</name>
    <name evidence="8" type="ORF">GWK47_031061</name>
</gene>
<dbReference type="InterPro" id="IPR011701">
    <property type="entry name" value="MFS"/>
</dbReference>
<dbReference type="InterPro" id="IPR001958">
    <property type="entry name" value="Tet-R_TetA/multi-R_MdtG-like"/>
</dbReference>
<evidence type="ECO:0000259" key="7">
    <source>
        <dbReference type="PROSITE" id="PS50850"/>
    </source>
</evidence>
<keyword evidence="3 6" id="KW-0812">Transmembrane</keyword>
<evidence type="ECO:0000256" key="4">
    <source>
        <dbReference type="ARBA" id="ARBA00022989"/>
    </source>
</evidence>
<dbReference type="EMBL" id="JACEEZ010001542">
    <property type="protein sequence ID" value="KAG0729092.1"/>
    <property type="molecule type" value="Genomic_DNA"/>
</dbReference>
<feature type="transmembrane region" description="Helical" evidence="6">
    <location>
        <begin position="233"/>
        <end position="251"/>
    </location>
</feature>
<feature type="transmembrane region" description="Helical" evidence="6">
    <location>
        <begin position="300"/>
        <end position="317"/>
    </location>
</feature>
<organism evidence="8 9">
    <name type="scientific">Chionoecetes opilio</name>
    <name type="common">Atlantic snow crab</name>
    <name type="synonym">Cancer opilio</name>
    <dbReference type="NCBI Taxonomy" id="41210"/>
    <lineage>
        <taxon>Eukaryota</taxon>
        <taxon>Metazoa</taxon>
        <taxon>Ecdysozoa</taxon>
        <taxon>Arthropoda</taxon>
        <taxon>Crustacea</taxon>
        <taxon>Multicrustacea</taxon>
        <taxon>Malacostraca</taxon>
        <taxon>Eumalacostraca</taxon>
        <taxon>Eucarida</taxon>
        <taxon>Decapoda</taxon>
        <taxon>Pleocyemata</taxon>
        <taxon>Brachyura</taxon>
        <taxon>Eubrachyura</taxon>
        <taxon>Majoidea</taxon>
        <taxon>Majidae</taxon>
        <taxon>Chionoecetes</taxon>
    </lineage>
</organism>
<dbReference type="CDD" id="cd17387">
    <property type="entry name" value="MFS_MFSD14"/>
    <property type="match status" value="1"/>
</dbReference>
<evidence type="ECO:0000256" key="1">
    <source>
        <dbReference type="ARBA" id="ARBA00004141"/>
    </source>
</evidence>
<protein>
    <submittedName>
        <fullName evidence="8">Hippocampus abundant transcript 1 protein</fullName>
    </submittedName>
</protein>
<feature type="transmembrane region" description="Helical" evidence="6">
    <location>
        <begin position="257"/>
        <end position="279"/>
    </location>
</feature>
<evidence type="ECO:0000256" key="5">
    <source>
        <dbReference type="ARBA" id="ARBA00023136"/>
    </source>
</evidence>
<dbReference type="SUPFAM" id="SSF103473">
    <property type="entry name" value="MFS general substrate transporter"/>
    <property type="match status" value="1"/>
</dbReference>
<sequence length="652" mass="70952">MGLLSFLSAPLIGALSDLWGRKFFLFITVFFTCLPIPFMKINTWWYFALISMSGVFAVTFSIVFAYVADVTDESERSSAYGLVSATFAASLVTSPALGAYLGKVHSDDLVVGLATAIAILDVFFILVAVPESLPEKLRLSSSWSAHISWEQADPFSALWKVSKDRNVLLISVTVFLSYLPEAGQYSCFFVYLRLVMDFSAEMVATFIAVVGILSVVAQTALLSLLMKKLVNKHVIMVGLTFELLQLMWYGFGSKIWMMWAAGLLASVSSITYPAISAYVSTHTDADKQGVVQGIVTGMRGLCSGLGPAVFGFIFYMFHVDLNPDQGDDGSHRPNGSSVGNGTTPHIIVSPNLMPGPPFVFGALMVICALMVAAFIPEDSAKSRKKAVAVSNRFDVLGALEDPVELWDTFKRETLQAAKECIGERPRSRCGIVSTETLEKIEESRAARLAANQDQHRAMSRRTRTLLGRDKESPGALHTPTSSSHCCSVQCSLVAVLQRCSATQDVAARPLQVIPMIAVTAPLGALDPGLQSSLKLDTLDLTRDLTTTAVARVFYRDAGLTCFTCILSWGLFRGTNWSPNRTVIRSGLAPGNVPESIEHFLLLCPRLHSHRQVLRGQLLAPNVTTFDLLASTPTRCPPPHLCLPPGDSQLPRL</sequence>
<evidence type="ECO:0000313" key="9">
    <source>
        <dbReference type="Proteomes" id="UP000770661"/>
    </source>
</evidence>
<keyword evidence="4 6" id="KW-1133">Transmembrane helix</keyword>
<dbReference type="InterPro" id="IPR020846">
    <property type="entry name" value="MFS_dom"/>
</dbReference>
<evidence type="ECO:0000256" key="6">
    <source>
        <dbReference type="SAM" id="Phobius"/>
    </source>
</evidence>
<dbReference type="Proteomes" id="UP000770661">
    <property type="component" value="Unassembled WGS sequence"/>
</dbReference>
<keyword evidence="5 6" id="KW-0472">Membrane</keyword>
<dbReference type="InterPro" id="IPR036259">
    <property type="entry name" value="MFS_trans_sf"/>
</dbReference>
<name>A0A8J5D4F8_CHIOP</name>
<dbReference type="Gene3D" id="1.20.1250.20">
    <property type="entry name" value="MFS general substrate transporter like domains"/>
    <property type="match status" value="1"/>
</dbReference>
<feature type="transmembrane region" description="Helical" evidence="6">
    <location>
        <begin position="44"/>
        <end position="67"/>
    </location>
</feature>
<dbReference type="InterPro" id="IPR005829">
    <property type="entry name" value="Sugar_transporter_CS"/>
</dbReference>
<feature type="transmembrane region" description="Helical" evidence="6">
    <location>
        <begin position="109"/>
        <end position="129"/>
    </location>
</feature>
<dbReference type="PRINTS" id="PR01035">
    <property type="entry name" value="TCRTETA"/>
</dbReference>
<feature type="transmembrane region" description="Helical" evidence="6">
    <location>
        <begin position="167"/>
        <end position="191"/>
    </location>
</feature>
<dbReference type="PROSITE" id="PS50850">
    <property type="entry name" value="MFS"/>
    <property type="match status" value="1"/>
</dbReference>
<dbReference type="PANTHER" id="PTHR23504:SF1">
    <property type="entry name" value="GH21943P-RELATED"/>
    <property type="match status" value="1"/>
</dbReference>
<keyword evidence="2" id="KW-0813">Transport</keyword>
<proteinExistence type="predicted"/>
<keyword evidence="9" id="KW-1185">Reference proteome</keyword>
<dbReference type="PANTHER" id="PTHR23504">
    <property type="entry name" value="MAJOR FACILITATOR SUPERFAMILY DOMAIN-CONTAINING PROTEIN 10"/>
    <property type="match status" value="1"/>
</dbReference>